<evidence type="ECO:0000256" key="13">
    <source>
        <dbReference type="RuleBase" id="RU004447"/>
    </source>
</evidence>
<evidence type="ECO:0000259" key="17">
    <source>
        <dbReference type="Pfam" id="PF22456"/>
    </source>
</evidence>
<evidence type="ECO:0000313" key="19">
    <source>
        <dbReference type="Proteomes" id="UP000820818"/>
    </source>
</evidence>
<evidence type="ECO:0000256" key="12">
    <source>
        <dbReference type="ARBA" id="ARBA00080349"/>
    </source>
</evidence>
<evidence type="ECO:0000313" key="18">
    <source>
        <dbReference type="EMBL" id="KAI9563255.1"/>
    </source>
</evidence>
<organism evidence="18 19">
    <name type="scientific">Daphnia sinensis</name>
    <dbReference type="NCBI Taxonomy" id="1820382"/>
    <lineage>
        <taxon>Eukaryota</taxon>
        <taxon>Metazoa</taxon>
        <taxon>Ecdysozoa</taxon>
        <taxon>Arthropoda</taxon>
        <taxon>Crustacea</taxon>
        <taxon>Branchiopoda</taxon>
        <taxon>Diplostraca</taxon>
        <taxon>Cladocera</taxon>
        <taxon>Anomopoda</taxon>
        <taxon>Daphniidae</taxon>
        <taxon>Daphnia</taxon>
        <taxon>Daphnia similis group</taxon>
    </lineage>
</organism>
<evidence type="ECO:0000256" key="7">
    <source>
        <dbReference type="ARBA" id="ARBA00023049"/>
    </source>
</evidence>
<evidence type="ECO:0000256" key="5">
    <source>
        <dbReference type="ARBA" id="ARBA00022801"/>
    </source>
</evidence>
<evidence type="ECO:0000256" key="2">
    <source>
        <dbReference type="ARBA" id="ARBA00007261"/>
    </source>
</evidence>
<dbReference type="Pfam" id="PF00675">
    <property type="entry name" value="Peptidase_M16"/>
    <property type="match status" value="1"/>
</dbReference>
<dbReference type="FunFam" id="3.30.830.10:FF:000005">
    <property type="entry name" value="nardilysin isoform X1"/>
    <property type="match status" value="1"/>
</dbReference>
<keyword evidence="3" id="KW-0645">Protease</keyword>
<comment type="caution">
    <text evidence="18">The sequence shown here is derived from an EMBL/GenBank/DDBJ whole genome shotgun (WGS) entry which is preliminary data.</text>
</comment>
<dbReference type="InterPro" id="IPR011765">
    <property type="entry name" value="Pept_M16_N"/>
</dbReference>
<dbReference type="Gene3D" id="3.30.830.10">
    <property type="entry name" value="Metalloenzyme, LuxS/M16 peptidase-like"/>
    <property type="match status" value="4"/>
</dbReference>
<dbReference type="AlphaFoldDB" id="A0AAD5LJP4"/>
<gene>
    <name evidence="18" type="ORF">GHT06_010713</name>
</gene>
<dbReference type="GO" id="GO:0004222">
    <property type="term" value="F:metalloendopeptidase activity"/>
    <property type="evidence" value="ECO:0007669"/>
    <property type="project" value="UniProtKB-EC"/>
</dbReference>
<comment type="catalytic activity">
    <reaction evidence="8">
        <text>Degradation of insulin, glucagon and other polypeptides. No action on proteins.</text>
        <dbReference type="EC" id="3.4.24.56"/>
    </reaction>
</comment>
<evidence type="ECO:0000256" key="11">
    <source>
        <dbReference type="ARBA" id="ARBA00074992"/>
    </source>
</evidence>
<evidence type="ECO:0000259" key="14">
    <source>
        <dbReference type="Pfam" id="PF00675"/>
    </source>
</evidence>
<evidence type="ECO:0000256" key="3">
    <source>
        <dbReference type="ARBA" id="ARBA00022670"/>
    </source>
</evidence>
<evidence type="ECO:0000256" key="4">
    <source>
        <dbReference type="ARBA" id="ARBA00022723"/>
    </source>
</evidence>
<dbReference type="InterPro" id="IPR001431">
    <property type="entry name" value="Pept_M16_Zn_BS"/>
</dbReference>
<dbReference type="EMBL" id="WJBH02000002">
    <property type="protein sequence ID" value="KAI9563255.1"/>
    <property type="molecule type" value="Genomic_DNA"/>
</dbReference>
<keyword evidence="6" id="KW-0862">Zinc</keyword>
<protein>
    <recommendedName>
        <fullName evidence="10">Insulin-degrading enzyme</fullName>
        <ecNumber evidence="9">3.4.24.56</ecNumber>
    </recommendedName>
    <alternativeName>
        <fullName evidence="12">Insulin protease</fullName>
    </alternativeName>
    <alternativeName>
        <fullName evidence="11">Insulysin</fullName>
    </alternativeName>
</protein>
<sequence length="1081" mass="124102">MNLSSENLKIYVLRNIFEKKIISNRKSCRWTSCLSQTTSSKISLHLKILRNFKPYYLLTVNIVNFARISCKLNLRSKIFFGNLTLFTRQSSSSPIVKMDGNYSYKRWDNIVKSEQDKREYRGLMLKNEMKILLVSDPTTDKSAAAMEVNVGHMCDPLDLPGLAHFCEHMLFLGTEKYPVENEYPRFLSEHGGSSNAFTASDHTNYYFDVVPLQLSAALDRFAQFFLTPLFTESATDREVNAVDSEHVKNIPSDAWRLSQLDKSTSNPNHPYSKFGTGNKDTLDTIPKERGIQVREELLKFHKKWYSANLMSLVVLGQESLDELEKLCVGLFSEVENKNVESPEWKEHPFGPENLQVRGLVVPVKDIRNLNITFPVPDMREYYETQPERYLSHLIGHEGPGSLLSELKSRGWVNSLMAGESTGAKGFAFFGINVDLTEDGIEHVDDIVTLAFQYLNMLRKLEPQKWVFDELEGLSRVQFRFKDKEKPQSYVCSLASKLQYYPMEEVISGDYSFKEWKPELVTSVLDMLTPENIRIAVIGKKFESVADSKEAWYGTSYKLEKIDPKDIEAWKNAGLSEKLHMPHRNEFIPEKLDLVAREEPQPWPIILKNSQLSRVWFKQDTEFLLPKAVVYIEMFSPIAYLDPLRCSQVCLLATLFHDALNEFTYAAEVAGLGYALQSTKYGLQLSLKGYNDKLPTLLQKLIEKLTTFTVDPQRFRILKESYVRALQNFRAEQPYQHATYHTNMLLAERAWSKTDLLNSTDDLTVESLQSFIPFLFSQLHLEFLFHGNLTKQQAMDMVDTVESGLKTHFATKPLLPSQLIRDREVQMNDGANFLYCADNEVHATHCVETYLQLGLEDKRSNMLLELAMQILKEPCFNVLRTQEQLGYIVFSGVRRAHGVQGLRFIVQSEKPPTYVDGRIEAFLHSMEQTLKDMSAEEFERHKTALAVRRQEKPKQLSHRAVRYWSEITTGQYFFDRDDVEVEELMQITHQELLDFFASYVFHQSPLRRKMAVHIVASNVSQEKAEPVVHTNGGVTLSQPPPQIRQTELVEDVAAFKKSLPLFPLATPIDKNSVLAASAKAKL</sequence>
<evidence type="ECO:0000256" key="10">
    <source>
        <dbReference type="ARBA" id="ARBA00070422"/>
    </source>
</evidence>
<reference evidence="18 19" key="1">
    <citation type="submission" date="2022-05" db="EMBL/GenBank/DDBJ databases">
        <title>A multi-omics perspective on studying reproductive biology in Daphnia sinensis.</title>
        <authorList>
            <person name="Jia J."/>
        </authorList>
    </citation>
    <scope>NUCLEOTIDE SEQUENCE [LARGE SCALE GENOMIC DNA]</scope>
    <source>
        <strain evidence="18 19">WSL</strain>
    </source>
</reference>
<dbReference type="InterPro" id="IPR011249">
    <property type="entry name" value="Metalloenz_LuxS/M16"/>
</dbReference>
<dbReference type="GO" id="GO:0051603">
    <property type="term" value="P:proteolysis involved in protein catabolic process"/>
    <property type="evidence" value="ECO:0007669"/>
    <property type="project" value="TreeGrafter"/>
</dbReference>
<evidence type="ECO:0000259" key="16">
    <source>
        <dbReference type="Pfam" id="PF16187"/>
    </source>
</evidence>
<feature type="domain" description="Peptidase M16 C-terminal" evidence="15">
    <location>
        <begin position="294"/>
        <end position="469"/>
    </location>
</feature>
<dbReference type="GO" id="GO:0005739">
    <property type="term" value="C:mitochondrion"/>
    <property type="evidence" value="ECO:0007669"/>
    <property type="project" value="TreeGrafter"/>
</dbReference>
<evidence type="ECO:0000256" key="8">
    <source>
        <dbReference type="ARBA" id="ARBA00052248"/>
    </source>
</evidence>
<dbReference type="InterPro" id="IPR054734">
    <property type="entry name" value="PqqF-like_C_4"/>
</dbReference>
<dbReference type="PANTHER" id="PTHR43690">
    <property type="entry name" value="NARDILYSIN"/>
    <property type="match status" value="1"/>
</dbReference>
<evidence type="ECO:0000256" key="9">
    <source>
        <dbReference type="ARBA" id="ARBA00066874"/>
    </source>
</evidence>
<evidence type="ECO:0000256" key="1">
    <source>
        <dbReference type="ARBA" id="ARBA00001947"/>
    </source>
</evidence>
<keyword evidence="19" id="KW-1185">Reference proteome</keyword>
<accession>A0AAD5LJP4</accession>
<dbReference type="GO" id="GO:0005829">
    <property type="term" value="C:cytosol"/>
    <property type="evidence" value="ECO:0007669"/>
    <property type="project" value="TreeGrafter"/>
</dbReference>
<dbReference type="Pfam" id="PF22456">
    <property type="entry name" value="PqqF-like_C_4"/>
    <property type="match status" value="1"/>
</dbReference>
<feature type="domain" description="Coenzyme PQQ synthesis protein F-like C-terminal lobe" evidence="17">
    <location>
        <begin position="865"/>
        <end position="963"/>
    </location>
</feature>
<keyword evidence="5" id="KW-0378">Hydrolase</keyword>
<name>A0AAD5LJP4_9CRUS</name>
<dbReference type="EC" id="3.4.24.56" evidence="9"/>
<dbReference type="SUPFAM" id="SSF63411">
    <property type="entry name" value="LuxS/MPP-like metallohydrolase"/>
    <property type="match status" value="4"/>
</dbReference>
<evidence type="ECO:0000259" key="15">
    <source>
        <dbReference type="Pfam" id="PF05193"/>
    </source>
</evidence>
<dbReference type="InterPro" id="IPR007863">
    <property type="entry name" value="Peptidase_M16_C"/>
</dbReference>
<dbReference type="GO" id="GO:0043171">
    <property type="term" value="P:peptide catabolic process"/>
    <property type="evidence" value="ECO:0007669"/>
    <property type="project" value="TreeGrafter"/>
</dbReference>
<dbReference type="Pfam" id="PF16187">
    <property type="entry name" value="Peptidase_M16_M"/>
    <property type="match status" value="1"/>
</dbReference>
<proteinExistence type="inferred from homology"/>
<dbReference type="InterPro" id="IPR032632">
    <property type="entry name" value="Peptidase_M16_M"/>
</dbReference>
<dbReference type="Pfam" id="PF05193">
    <property type="entry name" value="Peptidase_M16_C"/>
    <property type="match status" value="1"/>
</dbReference>
<keyword evidence="7" id="KW-0482">Metalloprotease</keyword>
<keyword evidence="4" id="KW-0479">Metal-binding</keyword>
<comment type="cofactor">
    <cofactor evidence="1">
        <name>Zn(2+)</name>
        <dbReference type="ChEBI" id="CHEBI:29105"/>
    </cofactor>
</comment>
<evidence type="ECO:0000256" key="6">
    <source>
        <dbReference type="ARBA" id="ARBA00022833"/>
    </source>
</evidence>
<dbReference type="FunFam" id="3.30.830.10:FF:000030">
    <property type="entry name" value="Insulin-degrading enzyme"/>
    <property type="match status" value="1"/>
</dbReference>
<dbReference type="FunFam" id="3.30.830.10:FF:000004">
    <property type="entry name" value="Putative insulin-degrading enzyme"/>
    <property type="match status" value="1"/>
</dbReference>
<dbReference type="GO" id="GO:0046872">
    <property type="term" value="F:metal ion binding"/>
    <property type="evidence" value="ECO:0007669"/>
    <property type="project" value="UniProtKB-KW"/>
</dbReference>
<dbReference type="Proteomes" id="UP000820818">
    <property type="component" value="Linkage Group LG2"/>
</dbReference>
<comment type="similarity">
    <text evidence="2 13">Belongs to the peptidase M16 family.</text>
</comment>
<dbReference type="PANTHER" id="PTHR43690:SF18">
    <property type="entry name" value="INSULIN-DEGRADING ENZYME-RELATED"/>
    <property type="match status" value="1"/>
</dbReference>
<dbReference type="FunFam" id="3.30.830.10:FF:000003">
    <property type="entry name" value="Insulin-degrading enzyme"/>
    <property type="match status" value="1"/>
</dbReference>
<feature type="domain" description="Peptidase M16 middle/third" evidence="16">
    <location>
        <begin position="478"/>
        <end position="757"/>
    </location>
</feature>
<dbReference type="PROSITE" id="PS00143">
    <property type="entry name" value="INSULINASE"/>
    <property type="match status" value="1"/>
</dbReference>
<dbReference type="InterPro" id="IPR050626">
    <property type="entry name" value="Peptidase_M16"/>
</dbReference>
<feature type="domain" description="Peptidase M16 N-terminal" evidence="14">
    <location>
        <begin position="130"/>
        <end position="267"/>
    </location>
</feature>